<comment type="caution">
    <text evidence="2">The sequence shown here is derived from an EMBL/GenBank/DDBJ whole genome shotgun (WGS) entry which is preliminary data.</text>
</comment>
<keyword evidence="3" id="KW-1185">Reference proteome</keyword>
<dbReference type="SUPFAM" id="SSF51658">
    <property type="entry name" value="Xylose isomerase-like"/>
    <property type="match status" value="1"/>
</dbReference>
<dbReference type="PROSITE" id="PS51432">
    <property type="entry name" value="AP_NUCLEASE_F2_4"/>
    <property type="match status" value="1"/>
</dbReference>
<evidence type="ECO:0000259" key="1">
    <source>
        <dbReference type="Pfam" id="PF01261"/>
    </source>
</evidence>
<evidence type="ECO:0000313" key="3">
    <source>
        <dbReference type="Proteomes" id="UP001430755"/>
    </source>
</evidence>
<dbReference type="EMBL" id="JAJMLW010000001">
    <property type="protein sequence ID" value="MCI2241064.1"/>
    <property type="molecule type" value="Genomic_DNA"/>
</dbReference>
<dbReference type="InterPro" id="IPR013022">
    <property type="entry name" value="Xyl_isomerase-like_TIM-brl"/>
</dbReference>
<dbReference type="Pfam" id="PF01261">
    <property type="entry name" value="AP_endonuc_2"/>
    <property type="match status" value="1"/>
</dbReference>
<proteinExistence type="predicted"/>
<dbReference type="PANTHER" id="PTHR21445:SF0">
    <property type="entry name" value="APURINIC-APYRIMIDINIC ENDONUCLEASE"/>
    <property type="match status" value="1"/>
</dbReference>
<dbReference type="InterPro" id="IPR036237">
    <property type="entry name" value="Xyl_isomerase-like_sf"/>
</dbReference>
<dbReference type="PANTHER" id="PTHR21445">
    <property type="entry name" value="ENDONUCLEASE IV ENDODEOXYRIBONUCLEASE IV"/>
    <property type="match status" value="1"/>
</dbReference>
<evidence type="ECO:0000313" key="2">
    <source>
        <dbReference type="EMBL" id="MCI2241064.1"/>
    </source>
</evidence>
<dbReference type="NCBIfam" id="TIGR00587">
    <property type="entry name" value="nfo"/>
    <property type="match status" value="1"/>
</dbReference>
<organism evidence="2 3">
    <name type="scientific">Adlercreutzia faecimuris</name>
    <dbReference type="NCBI Taxonomy" id="2897341"/>
    <lineage>
        <taxon>Bacteria</taxon>
        <taxon>Bacillati</taxon>
        <taxon>Actinomycetota</taxon>
        <taxon>Coriobacteriia</taxon>
        <taxon>Eggerthellales</taxon>
        <taxon>Eggerthellaceae</taxon>
        <taxon>Adlercreutzia</taxon>
    </lineage>
</organism>
<dbReference type="SMART" id="SM00518">
    <property type="entry name" value="AP2Ec"/>
    <property type="match status" value="1"/>
</dbReference>
<dbReference type="Proteomes" id="UP001430755">
    <property type="component" value="Unassembled WGS sequence"/>
</dbReference>
<dbReference type="RefSeq" id="WP_242162850.1">
    <property type="nucleotide sequence ID" value="NZ_JAJMLW010000001.1"/>
</dbReference>
<dbReference type="InterPro" id="IPR001719">
    <property type="entry name" value="AP_endonuc_2"/>
</dbReference>
<reference evidence="2" key="1">
    <citation type="submission" date="2021-11" db="EMBL/GenBank/DDBJ databases">
        <title>A Novel Adlercreutzia Species, isolated from a Allomyrina dichotoma larva feces.</title>
        <authorList>
            <person name="Suh M.K."/>
        </authorList>
    </citation>
    <scope>NUCLEOTIDE SEQUENCE</scope>
    <source>
        <strain evidence="2">JBNU-10</strain>
    </source>
</reference>
<sequence length="281" mass="30359">MLTIGSHLSTHYGYLRMAEETVSIKGSTFQYFTRNPRGGAQRALDQKDVDAFNAYAAAHGVRDVMGYAPYDVDPGEGDVAKQDFARMVMLEDLERLALMPGSRYLVRPGSIGDTPRDQGIANASAAFRHVLETRRDVPLLLANMPGEGTQIGSTFEELAAILDGIGKDAPVGVLLDASSAYAAGYDLKNDLDGVLGKFDQAIGLDRLKAVHLNDIKEALGSDADRHAPIGEGQIGFEALAALTVHPALADVPFYLEEPKADLVMYEKDIARFQAYYAAHKG</sequence>
<feature type="domain" description="Xylose isomerase-like TIM barrel" evidence="1">
    <location>
        <begin position="28"/>
        <end position="259"/>
    </location>
</feature>
<gene>
    <name evidence="2" type="ORF">LPT13_01695</name>
</gene>
<name>A0ABS9WDW7_9ACTN</name>
<protein>
    <submittedName>
        <fullName evidence="2">Deoxyribonuclease IV</fullName>
    </submittedName>
</protein>
<dbReference type="Gene3D" id="3.20.20.150">
    <property type="entry name" value="Divalent-metal-dependent TIM barrel enzymes"/>
    <property type="match status" value="1"/>
</dbReference>
<dbReference type="CDD" id="cd00019">
    <property type="entry name" value="AP2Ec"/>
    <property type="match status" value="1"/>
</dbReference>
<accession>A0ABS9WDW7</accession>